<dbReference type="PROSITE" id="PS00383">
    <property type="entry name" value="TYR_PHOSPHATASE_1"/>
    <property type="match status" value="1"/>
</dbReference>
<feature type="region of interest" description="Disordered" evidence="9">
    <location>
        <begin position="488"/>
        <end position="565"/>
    </location>
</feature>
<dbReference type="OrthoDB" id="5779068at2759"/>
<evidence type="ECO:0000256" key="1">
    <source>
        <dbReference type="ARBA" id="ARBA00004245"/>
    </source>
</evidence>
<dbReference type="EC" id="3.1.3.16" evidence="3"/>
<feature type="compositionally biased region" description="Low complexity" evidence="9">
    <location>
        <begin position="1093"/>
        <end position="1102"/>
    </location>
</feature>
<dbReference type="InterPro" id="IPR000387">
    <property type="entry name" value="Tyr_Pase_dom"/>
</dbReference>
<dbReference type="InterPro" id="IPR043588">
    <property type="entry name" value="SSH-N"/>
</dbReference>
<evidence type="ECO:0000256" key="2">
    <source>
        <dbReference type="ARBA" id="ARBA00009580"/>
    </source>
</evidence>
<feature type="compositionally biased region" description="Polar residues" evidence="9">
    <location>
        <begin position="1"/>
        <end position="20"/>
    </location>
</feature>
<evidence type="ECO:0000313" key="13">
    <source>
        <dbReference type="EMBL" id="CAD7092268.1"/>
    </source>
</evidence>
<dbReference type="InterPro" id="IPR014876">
    <property type="entry name" value="DEK_C"/>
</dbReference>
<dbReference type="GO" id="GO:0005856">
    <property type="term" value="C:cytoskeleton"/>
    <property type="evidence" value="ECO:0007669"/>
    <property type="project" value="UniProtKB-SubCell"/>
</dbReference>
<keyword evidence="4" id="KW-0963">Cytoplasm</keyword>
<dbReference type="PANTHER" id="PTHR45864">
    <property type="entry name" value="SLINGSHOT PROTEIN PHOSPHATASE HOMOLOG"/>
    <property type="match status" value="1"/>
</dbReference>
<dbReference type="Proteomes" id="UP000594454">
    <property type="component" value="Chromosome 6"/>
</dbReference>
<evidence type="ECO:0000256" key="6">
    <source>
        <dbReference type="ARBA" id="ARBA00022912"/>
    </source>
</evidence>
<feature type="region of interest" description="Disordered" evidence="9">
    <location>
        <begin position="1093"/>
        <end position="1123"/>
    </location>
</feature>
<evidence type="ECO:0000256" key="7">
    <source>
        <dbReference type="ARBA" id="ARBA00023212"/>
    </source>
</evidence>
<gene>
    <name evidence="13" type="ORF">HERILL_LOCUS14645</name>
</gene>
<comment type="subcellular location">
    <subcellularLocation>
        <location evidence="1">Cytoplasm</location>
        <location evidence="1">Cytoskeleton</location>
    </subcellularLocation>
</comment>
<dbReference type="PROSITE" id="PS50056">
    <property type="entry name" value="TYR_PHOSPHATASE_2"/>
    <property type="match status" value="1"/>
</dbReference>
<feature type="region of interest" description="Disordered" evidence="9">
    <location>
        <begin position="1"/>
        <end position="35"/>
    </location>
</feature>
<proteinExistence type="inferred from homology"/>
<comment type="similarity">
    <text evidence="2">Belongs to the protein-tyrosine phosphatase family.</text>
</comment>
<dbReference type="PANTHER" id="PTHR45864:SF2">
    <property type="entry name" value="PROTEIN PHOSPHATASE SLINGSHOT"/>
    <property type="match status" value="1"/>
</dbReference>
<dbReference type="GO" id="GO:0004722">
    <property type="term" value="F:protein serine/threonine phosphatase activity"/>
    <property type="evidence" value="ECO:0007669"/>
    <property type="project" value="UniProtKB-EC"/>
</dbReference>
<feature type="compositionally biased region" description="Low complexity" evidence="9">
    <location>
        <begin position="949"/>
        <end position="969"/>
    </location>
</feature>
<feature type="region of interest" description="Disordered" evidence="9">
    <location>
        <begin position="126"/>
        <end position="155"/>
    </location>
</feature>
<feature type="compositionally biased region" description="Polar residues" evidence="9">
    <location>
        <begin position="547"/>
        <end position="565"/>
    </location>
</feature>
<dbReference type="Pfam" id="PF23040">
    <property type="entry name" value="PH_SSH1-like_1st"/>
    <property type="match status" value="2"/>
</dbReference>
<dbReference type="OMA" id="MPCDNGE"/>
<dbReference type="Gene3D" id="1.10.10.60">
    <property type="entry name" value="Homeodomain-like"/>
    <property type="match status" value="1"/>
</dbReference>
<evidence type="ECO:0000256" key="8">
    <source>
        <dbReference type="ARBA" id="ARBA00048336"/>
    </source>
</evidence>
<keyword evidence="7" id="KW-0206">Cytoskeleton</keyword>
<dbReference type="AlphaFoldDB" id="A0A7R8Z1T1"/>
<dbReference type="PROSITE" id="PS51998">
    <property type="entry name" value="DEK_C"/>
    <property type="match status" value="1"/>
</dbReference>
<dbReference type="SMART" id="SM00195">
    <property type="entry name" value="DSPc"/>
    <property type="match status" value="1"/>
</dbReference>
<feature type="domain" description="DEK-C" evidence="12">
    <location>
        <begin position="285"/>
        <end position="340"/>
    </location>
</feature>
<name>A0A7R8Z1T1_HERIL</name>
<dbReference type="SUPFAM" id="SSF52799">
    <property type="entry name" value="(Phosphotyrosine protein) phosphatases II"/>
    <property type="match status" value="1"/>
</dbReference>
<evidence type="ECO:0000259" key="11">
    <source>
        <dbReference type="PROSITE" id="PS50056"/>
    </source>
</evidence>
<organism evidence="13 14">
    <name type="scientific">Hermetia illucens</name>
    <name type="common">Black soldier fly</name>
    <dbReference type="NCBI Taxonomy" id="343691"/>
    <lineage>
        <taxon>Eukaryota</taxon>
        <taxon>Metazoa</taxon>
        <taxon>Ecdysozoa</taxon>
        <taxon>Arthropoda</taxon>
        <taxon>Hexapoda</taxon>
        <taxon>Insecta</taxon>
        <taxon>Pterygota</taxon>
        <taxon>Neoptera</taxon>
        <taxon>Endopterygota</taxon>
        <taxon>Diptera</taxon>
        <taxon>Brachycera</taxon>
        <taxon>Stratiomyomorpha</taxon>
        <taxon>Stratiomyidae</taxon>
        <taxon>Hermetiinae</taxon>
        <taxon>Hermetia</taxon>
    </lineage>
</organism>
<evidence type="ECO:0000256" key="4">
    <source>
        <dbReference type="ARBA" id="ARBA00022490"/>
    </source>
</evidence>
<evidence type="ECO:0000259" key="10">
    <source>
        <dbReference type="PROSITE" id="PS50054"/>
    </source>
</evidence>
<feature type="compositionally biased region" description="Basic and acidic residues" evidence="9">
    <location>
        <begin position="488"/>
        <end position="508"/>
    </location>
</feature>
<dbReference type="CDD" id="cd14513">
    <property type="entry name" value="DSP_slingshot"/>
    <property type="match status" value="1"/>
</dbReference>
<keyword evidence="6" id="KW-0904">Protein phosphatase</keyword>
<reference evidence="13 14" key="1">
    <citation type="submission" date="2020-11" db="EMBL/GenBank/DDBJ databases">
        <authorList>
            <person name="Wallbank WR R."/>
            <person name="Pardo Diaz C."/>
            <person name="Kozak K."/>
            <person name="Martin S."/>
            <person name="Jiggins C."/>
            <person name="Moest M."/>
            <person name="Warren A I."/>
            <person name="Generalovic N T."/>
            <person name="Byers J.R.P. K."/>
            <person name="Montejo-Kovacevich G."/>
            <person name="Yen C E."/>
        </authorList>
    </citation>
    <scope>NUCLEOTIDE SEQUENCE [LARGE SCALE GENOMIC DNA]</scope>
</reference>
<dbReference type="Pfam" id="PF00782">
    <property type="entry name" value="DSPc"/>
    <property type="match status" value="1"/>
</dbReference>
<keyword evidence="5" id="KW-0378">Hydrolase</keyword>
<evidence type="ECO:0000259" key="12">
    <source>
        <dbReference type="PROSITE" id="PS51998"/>
    </source>
</evidence>
<dbReference type="InterPro" id="IPR016130">
    <property type="entry name" value="Tyr_Pase_AS"/>
</dbReference>
<feature type="compositionally biased region" description="Basic and acidic residues" evidence="9">
    <location>
        <begin position="973"/>
        <end position="994"/>
    </location>
</feature>
<evidence type="ECO:0000313" key="14">
    <source>
        <dbReference type="Proteomes" id="UP000594454"/>
    </source>
</evidence>
<evidence type="ECO:0000256" key="5">
    <source>
        <dbReference type="ARBA" id="ARBA00022801"/>
    </source>
</evidence>
<dbReference type="InterPro" id="IPR020422">
    <property type="entry name" value="TYR_PHOSPHATASE_DUAL_dom"/>
</dbReference>
<dbReference type="InterPro" id="IPR029021">
    <property type="entry name" value="Prot-tyrosine_phosphatase-like"/>
</dbReference>
<dbReference type="SUPFAM" id="SSF109715">
    <property type="entry name" value="DEK C-terminal domain"/>
    <property type="match status" value="1"/>
</dbReference>
<dbReference type="GO" id="GO:0030837">
    <property type="term" value="P:negative regulation of actin filament polymerization"/>
    <property type="evidence" value="ECO:0007669"/>
    <property type="project" value="InterPro"/>
</dbReference>
<accession>A0A7R8Z1T1</accession>
<dbReference type="FunFam" id="3.90.190.10:FF:000004">
    <property type="entry name" value="Protein phosphatase Slingshot homolog 2"/>
    <property type="match status" value="1"/>
</dbReference>
<dbReference type="GO" id="GO:0003779">
    <property type="term" value="F:actin binding"/>
    <property type="evidence" value="ECO:0007669"/>
    <property type="project" value="InterPro"/>
</dbReference>
<feature type="region of interest" description="Disordered" evidence="9">
    <location>
        <begin position="267"/>
        <end position="286"/>
    </location>
</feature>
<feature type="compositionally biased region" description="Low complexity" evidence="9">
    <location>
        <begin position="66"/>
        <end position="80"/>
    </location>
</feature>
<dbReference type="EMBL" id="LR899014">
    <property type="protein sequence ID" value="CAD7092268.1"/>
    <property type="molecule type" value="Genomic_DNA"/>
</dbReference>
<dbReference type="InParanoid" id="A0A7R8Z1T1"/>
<dbReference type="Pfam" id="PF08766">
    <property type="entry name" value="DEK_C"/>
    <property type="match status" value="1"/>
</dbReference>
<feature type="region of interest" description="Disordered" evidence="9">
    <location>
        <begin position="946"/>
        <end position="1019"/>
    </location>
</feature>
<evidence type="ECO:0000256" key="3">
    <source>
        <dbReference type="ARBA" id="ARBA00013081"/>
    </source>
</evidence>
<keyword evidence="14" id="KW-1185">Reference proteome</keyword>
<dbReference type="Gene3D" id="3.90.190.10">
    <property type="entry name" value="Protein tyrosine phosphatase superfamily"/>
    <property type="match status" value="1"/>
</dbReference>
<dbReference type="InterPro" id="IPR000340">
    <property type="entry name" value="Dual-sp_phosphatase_cat-dom"/>
</dbReference>
<sequence>MALVTVQRSPSTTGSLQCSISDGDGEEEESGRYDKSTSECFFAGKGTAMVLSLKDIPPSTKRRLSTDSNRSTNSSSGNNSEIQQHLQSMFYLLRHEETLKMAVKLESHHPGRTRYLAIVSRTTYMSNDSKGRKSTSPYMEKRDSSKSSDGATEETGREIEESCLLGIDCNEKTTIGLVLRILADTTIRLDGDGGFSISVYGKTHIFKPVSVQAMWSALQTLHKVSQKARENNFYPGGPSHGWVSYYENSISSDRSYLNEWNAMDSIESRRPPSPDAIRNKPTKREETEQVIKMTLKEIMMSVDLDEVTSKFIRGRLEDHLDMDLDEYKSFIDEEMLIILGQMDAPTEIFEHVYLGSEWNASNLEELQKNGVRHILNVTREIDNFFPGMFDYCNIRVYDDEKTNLLKHWDNTFKYISRAKAEGSKVLVHCKMGISRSASVVIAYAMKAYNWNLKDALEHVKKRRNCIKPNKNFLTQLETYRGMLDAMKNKEKLQRSKSETNLKSVKDARLLPGSEPTPLIQALNKTKSTNPASPSSTSSPKRPLRRSNSASPKNVQSDIINTKPQSHSLENLVANKVAEEAKNVRLPCSNGQNYSVTQNQVLHIQKNSSLSSVKTIVSELESSSSEKNISTINFMASKSEWKGGTPVTNVVIGSTYSDEEFSDPQDRATVQYRRSDMAANSKRSSVSSTDNPIWTSSAQIIHQTITSAESYERSSIPSSRQSSCSSVDSAVFLGYGGGERREMISRHSSWGSGDNRVLPSRNSSWGSCDTNHRLSERAFNLNAADTAIFEGQIMHSGQHDSNLFSGSKYIPYYPGTVKRTKQKLEESTPTFSKKVCEGSLKAASANEDLTPRRGTNTTSYSHPPRGQNFRCNSEEIIQNYNLPTAHSYGMLSVSAPEAFSMPSKIIEDSIAKSKGLLQQEGGGDGMTPPIDKIAGTVQHLKMNFEAKANSSSSPITGHSSSKKGSSLPSSPVAPHDEARTRLFDKTKNEPTKDLSVKGLVSKYQSPDSRPASFNCHRTRPKSFYDSRSNVFHQNETGSGGCISKYPIISQKEGGHVTIRISNDLSKPPPIPPTFKASTAATNIVVPMTTDKIISSSSSSSTTSAPASVHLHHSFKKSTNQQQFGKTHPLATLSLSKPRFNTAATYNTM</sequence>
<feature type="compositionally biased region" description="Low complexity" evidence="9">
    <location>
        <begin position="524"/>
        <end position="540"/>
    </location>
</feature>
<feature type="region of interest" description="Disordered" evidence="9">
    <location>
        <begin position="53"/>
        <end position="81"/>
    </location>
</feature>
<protein>
    <recommendedName>
        <fullName evidence="3">protein-serine/threonine phosphatase</fullName>
        <ecNumber evidence="3">3.1.3.16</ecNumber>
    </recommendedName>
</protein>
<feature type="domain" description="Tyrosine specific protein phosphatases" evidence="11">
    <location>
        <begin position="406"/>
        <end position="463"/>
    </location>
</feature>
<evidence type="ECO:0000256" key="9">
    <source>
        <dbReference type="SAM" id="MobiDB-lite"/>
    </source>
</evidence>
<feature type="domain" description="Tyrosine-protein phosphatase" evidence="10">
    <location>
        <begin position="344"/>
        <end position="485"/>
    </location>
</feature>
<dbReference type="PROSITE" id="PS50054">
    <property type="entry name" value="TYR_PHOSPHATASE_DUAL"/>
    <property type="match status" value="1"/>
</dbReference>
<dbReference type="FunCoup" id="A0A7R8Z1T1">
    <property type="interactions" value="580"/>
</dbReference>
<dbReference type="InterPro" id="IPR043587">
    <property type="entry name" value="Phosphatase_SSH-like"/>
</dbReference>
<comment type="catalytic activity">
    <reaction evidence="8">
        <text>O-phospho-L-threonyl-[protein] + H2O = L-threonyl-[protein] + phosphate</text>
        <dbReference type="Rhea" id="RHEA:47004"/>
        <dbReference type="Rhea" id="RHEA-COMP:11060"/>
        <dbReference type="Rhea" id="RHEA-COMP:11605"/>
        <dbReference type="ChEBI" id="CHEBI:15377"/>
        <dbReference type="ChEBI" id="CHEBI:30013"/>
        <dbReference type="ChEBI" id="CHEBI:43474"/>
        <dbReference type="ChEBI" id="CHEBI:61977"/>
        <dbReference type="EC" id="3.1.3.16"/>
    </reaction>
</comment>